<dbReference type="GO" id="GO:0000209">
    <property type="term" value="P:protein polyubiquitination"/>
    <property type="evidence" value="ECO:0007669"/>
    <property type="project" value="InterPro"/>
</dbReference>
<keyword evidence="8" id="KW-0479">Metal-binding</keyword>
<reference evidence="21" key="1">
    <citation type="submission" date="2019-08" db="EMBL/GenBank/DDBJ databases">
        <title>The improved chromosome-level genome for the pearl oyster Pinctada fucata martensii using PacBio sequencing and Hi-C.</title>
        <authorList>
            <person name="Zheng Z."/>
        </authorList>
    </citation>
    <scope>NUCLEOTIDE SEQUENCE</scope>
    <source>
        <strain evidence="21">ZZ-2019</strain>
        <tissue evidence="21">Adductor muscle</tissue>
    </source>
</reference>
<evidence type="ECO:0000256" key="8">
    <source>
        <dbReference type="ARBA" id="ARBA00022723"/>
    </source>
</evidence>
<dbReference type="GO" id="GO:0030518">
    <property type="term" value="P:nuclear receptor-mediated steroid hormone signaling pathway"/>
    <property type="evidence" value="ECO:0007669"/>
    <property type="project" value="UniProtKB-ARBA"/>
</dbReference>
<evidence type="ECO:0000256" key="15">
    <source>
        <dbReference type="ARBA" id="ARBA00067504"/>
    </source>
</evidence>
<feature type="compositionally biased region" description="Low complexity" evidence="19">
    <location>
        <begin position="150"/>
        <end position="163"/>
    </location>
</feature>
<evidence type="ECO:0000313" key="22">
    <source>
        <dbReference type="Proteomes" id="UP001186944"/>
    </source>
</evidence>
<dbReference type="FunFam" id="3.30.2410.10:FF:000003">
    <property type="entry name" value="probable E3 ubiquitin-protein ligase HERC4 isoform X1"/>
    <property type="match status" value="1"/>
</dbReference>
<dbReference type="Pfam" id="PF16558">
    <property type="entry name" value="AZUL"/>
    <property type="match status" value="1"/>
</dbReference>
<feature type="domain" description="HECT" evidence="20">
    <location>
        <begin position="673"/>
        <end position="1002"/>
    </location>
</feature>
<evidence type="ECO:0000259" key="20">
    <source>
        <dbReference type="PROSITE" id="PS50237"/>
    </source>
</evidence>
<keyword evidence="7" id="KW-0808">Transferase</keyword>
<feature type="compositionally biased region" description="Basic and acidic residues" evidence="19">
    <location>
        <begin position="240"/>
        <end position="250"/>
    </location>
</feature>
<evidence type="ECO:0000256" key="1">
    <source>
        <dbReference type="ARBA" id="ARBA00000885"/>
    </source>
</evidence>
<dbReference type="SMART" id="SM00119">
    <property type="entry name" value="HECTc"/>
    <property type="match status" value="1"/>
</dbReference>
<feature type="active site" description="Glycyl thioester intermediate" evidence="18">
    <location>
        <position position="970"/>
    </location>
</feature>
<evidence type="ECO:0000256" key="14">
    <source>
        <dbReference type="ARBA" id="ARBA00023242"/>
    </source>
</evidence>
<dbReference type="InterPro" id="IPR035983">
    <property type="entry name" value="Hect_E3_ubiquitin_ligase"/>
</dbReference>
<accession>A0AA88Y715</accession>
<dbReference type="GO" id="GO:0042752">
    <property type="term" value="P:regulation of circadian rhythm"/>
    <property type="evidence" value="ECO:0007669"/>
    <property type="project" value="UniProtKB-ARBA"/>
</dbReference>
<evidence type="ECO:0000256" key="16">
    <source>
        <dbReference type="ARBA" id="ARBA00077235"/>
    </source>
</evidence>
<evidence type="ECO:0000256" key="7">
    <source>
        <dbReference type="ARBA" id="ARBA00022679"/>
    </source>
</evidence>
<keyword evidence="14" id="KW-0539">Nucleus</keyword>
<dbReference type="GO" id="GO:0006511">
    <property type="term" value="P:ubiquitin-dependent protein catabolic process"/>
    <property type="evidence" value="ECO:0007669"/>
    <property type="project" value="UniProtKB-ARBA"/>
</dbReference>
<evidence type="ECO:0000256" key="10">
    <source>
        <dbReference type="ARBA" id="ARBA00022786"/>
    </source>
</evidence>
<dbReference type="FunFam" id="3.30.2160.10:FF:000004">
    <property type="entry name" value="probable E3 ubiquitin-protein ligase HERC4 isoform X1"/>
    <property type="match status" value="1"/>
</dbReference>
<dbReference type="Pfam" id="PF00632">
    <property type="entry name" value="HECT"/>
    <property type="match status" value="1"/>
</dbReference>
<comment type="catalytic activity">
    <reaction evidence="1">
        <text>S-ubiquitinyl-[E2 ubiquitin-conjugating enzyme]-L-cysteine + [acceptor protein]-L-lysine = [E2 ubiquitin-conjugating enzyme]-L-cysteine + N(6)-ubiquitinyl-[acceptor protein]-L-lysine.</text>
        <dbReference type="EC" id="2.3.2.26"/>
    </reaction>
</comment>
<evidence type="ECO:0000256" key="12">
    <source>
        <dbReference type="ARBA" id="ARBA00022942"/>
    </source>
</evidence>
<evidence type="ECO:0000256" key="11">
    <source>
        <dbReference type="ARBA" id="ARBA00022833"/>
    </source>
</evidence>
<proteinExistence type="predicted"/>
<dbReference type="GO" id="GO:0061630">
    <property type="term" value="F:ubiquitin protein ligase activity"/>
    <property type="evidence" value="ECO:0007669"/>
    <property type="project" value="UniProtKB-EC"/>
</dbReference>
<evidence type="ECO:0000256" key="17">
    <source>
        <dbReference type="ARBA" id="ARBA00077264"/>
    </source>
</evidence>
<keyword evidence="11" id="KW-0862">Zinc</keyword>
<evidence type="ECO:0000313" key="21">
    <source>
        <dbReference type="EMBL" id="KAK3099389.1"/>
    </source>
</evidence>
<dbReference type="EC" id="2.3.2.26" evidence="4"/>
<dbReference type="SUPFAM" id="SSF56204">
    <property type="entry name" value="Hect, E3 ligase catalytic domain"/>
    <property type="match status" value="1"/>
</dbReference>
<feature type="region of interest" description="Disordered" evidence="19">
    <location>
        <begin position="122"/>
        <end position="163"/>
    </location>
</feature>
<gene>
    <name evidence="21" type="ORF">FSP39_003669</name>
</gene>
<evidence type="ECO:0000256" key="13">
    <source>
        <dbReference type="ARBA" id="ARBA00023108"/>
    </source>
</evidence>
<evidence type="ECO:0000256" key="4">
    <source>
        <dbReference type="ARBA" id="ARBA00012485"/>
    </source>
</evidence>
<evidence type="ECO:0000256" key="6">
    <source>
        <dbReference type="ARBA" id="ARBA00022553"/>
    </source>
</evidence>
<dbReference type="PANTHER" id="PTHR45700">
    <property type="entry name" value="UBIQUITIN-PROTEIN LIGASE E3C"/>
    <property type="match status" value="1"/>
</dbReference>
<dbReference type="GO" id="GO:0005634">
    <property type="term" value="C:nucleus"/>
    <property type="evidence" value="ECO:0007669"/>
    <property type="project" value="UniProtKB-SubCell"/>
</dbReference>
<dbReference type="Gene3D" id="3.90.1750.10">
    <property type="entry name" value="Hect, E3 ligase catalytic domains"/>
    <property type="match status" value="1"/>
</dbReference>
<keyword evidence="12" id="KW-0647">Proteasome</keyword>
<dbReference type="InterPro" id="IPR000569">
    <property type="entry name" value="HECT_dom"/>
</dbReference>
<feature type="compositionally biased region" description="Basic and acidic residues" evidence="19">
    <location>
        <begin position="261"/>
        <end position="279"/>
    </location>
</feature>
<keyword evidence="9" id="KW-0863">Zinc-finger</keyword>
<keyword evidence="10 18" id="KW-0833">Ubl conjugation pathway</keyword>
<dbReference type="AlphaFoldDB" id="A0AA88Y715"/>
<dbReference type="Proteomes" id="UP001186944">
    <property type="component" value="Unassembled WGS sequence"/>
</dbReference>
<evidence type="ECO:0000256" key="9">
    <source>
        <dbReference type="ARBA" id="ARBA00022771"/>
    </source>
</evidence>
<evidence type="ECO:0000256" key="5">
    <source>
        <dbReference type="ARBA" id="ARBA00022490"/>
    </source>
</evidence>
<feature type="region of interest" description="Disordered" evidence="19">
    <location>
        <begin position="240"/>
        <end position="326"/>
    </location>
</feature>
<dbReference type="GO" id="GO:0010604">
    <property type="term" value="P:positive regulation of macromolecule metabolic process"/>
    <property type="evidence" value="ECO:0007669"/>
    <property type="project" value="UniProtKB-ARBA"/>
</dbReference>
<sequence>MIRARERKSLMGDHLSFETILSWQKGQSGITETPLIHQQIPAQVQETSCKYIIHVMKRAAAKQLIERYYYQLTDGCGNENCTNSHCASSKTFSFANIKERNELAVKAIDLFKEKAILCGDSQPPKVPRSECEPGPSGQASSSSRVEAPQASSSKAEEVPVSSSSSSKSTVKALFTQPSTCSVIKPLPSPVPEVHSYMYLTEQKVADLIKLCKEENSWSKLIRVLGSTFNNADSLIMSFRKSESAKNKSTEDVVSEEISSAKTDDEADTKSKDDSAKQGEEASSDVVESEGDSKDLTEGNESEDVKDNNGDSKQTKPVQESISFLSSPVQESLAKDSVLVQESSGSVSVIEDDLSVDITAVRRAYDLLMDIPDLPYQGALVNALTSLSKSVEMELRYRRPVDQNPHYINIFVMVMELPLLDTPEFIETAFPAFCKAMGHLPIQAQVRLAKIWSKYGEERLHEMVMSLHQLITVRIAQHEGRWGRGFYLNDDDGISGATKVMRILYYASILGGKRDSEKLLAEEKAQNETEENLQDIMQGAFAHDLKEAQKPKEDALGQELKVSPLDCRKPLVEYEDFVNELLNEYIDIEADYKYKIENDVKFSFMNHCFILNTASKHMCMYYDNRVRMFNERRTSILQTFMHGLPPIPFLRLRVRRTHLIDDALVALEMTAMDNPQDLKKQLFVEFDGEQGLDEGGVSKEFFELVIEEIFNPDFGMFTYNEETRQFWFNSTSFENDGQFVLIGIMLGLAIYNSTIVDVHFPSVVYRKLMGKKGLFQDLFDVDPTLAKSLQQLLDYTEEDIEDVFMQTFSIGYKDVFGSDITHDLKENGSSIAVTHSNKQEFVDLYTDFILNKSIEKQFRAFKRGFHMVVNESPLRVLFRPEEVELLICGSTHFDFHDLENATEYDGGFTAESPSIRHFWEIVHDFSEEQKRKLLAFTTGTDRVPVGGLAKLKLIIARNGPDSERLPTAHTCFNVLLLPDYSSKEKLRERLEKAINYSKGFGML</sequence>
<keyword evidence="5" id="KW-0963">Cytoplasm</keyword>
<keyword evidence="13" id="KW-0090">Biological rhythms</keyword>
<dbReference type="Gene3D" id="3.30.2160.10">
    <property type="entry name" value="Hect, E3 ligase catalytic domain"/>
    <property type="match status" value="1"/>
</dbReference>
<feature type="compositionally biased region" description="Basic and acidic residues" evidence="19">
    <location>
        <begin position="290"/>
        <end position="313"/>
    </location>
</feature>
<dbReference type="PANTHER" id="PTHR45700:SF8">
    <property type="entry name" value="HECT-TYPE E3 UBIQUITIN TRANSFERASE"/>
    <property type="match status" value="1"/>
</dbReference>
<evidence type="ECO:0000256" key="19">
    <source>
        <dbReference type="SAM" id="MobiDB-lite"/>
    </source>
</evidence>
<dbReference type="Gene3D" id="3.30.2410.10">
    <property type="entry name" value="Hect, E3 ligase catalytic domain"/>
    <property type="match status" value="1"/>
</dbReference>
<dbReference type="GO" id="GO:0048731">
    <property type="term" value="P:system development"/>
    <property type="evidence" value="ECO:0007669"/>
    <property type="project" value="UniProtKB-ARBA"/>
</dbReference>
<dbReference type="FunFam" id="3.90.1750.10:FF:000008">
    <property type="entry name" value="Putative ubiquitin-protein ligase E3A"/>
    <property type="match status" value="1"/>
</dbReference>
<dbReference type="GO" id="GO:0048511">
    <property type="term" value="P:rhythmic process"/>
    <property type="evidence" value="ECO:0007669"/>
    <property type="project" value="UniProtKB-KW"/>
</dbReference>
<keyword evidence="6" id="KW-0597">Phosphoprotein</keyword>
<evidence type="ECO:0000256" key="3">
    <source>
        <dbReference type="ARBA" id="ARBA00004496"/>
    </source>
</evidence>
<organism evidence="21 22">
    <name type="scientific">Pinctada imbricata</name>
    <name type="common">Atlantic pearl-oyster</name>
    <name type="synonym">Pinctada martensii</name>
    <dbReference type="NCBI Taxonomy" id="66713"/>
    <lineage>
        <taxon>Eukaryota</taxon>
        <taxon>Metazoa</taxon>
        <taxon>Spiralia</taxon>
        <taxon>Lophotrochozoa</taxon>
        <taxon>Mollusca</taxon>
        <taxon>Bivalvia</taxon>
        <taxon>Autobranchia</taxon>
        <taxon>Pteriomorphia</taxon>
        <taxon>Pterioida</taxon>
        <taxon>Pterioidea</taxon>
        <taxon>Pteriidae</taxon>
        <taxon>Pinctada</taxon>
    </lineage>
</organism>
<dbReference type="EMBL" id="VSWD01000006">
    <property type="protein sequence ID" value="KAK3099389.1"/>
    <property type="molecule type" value="Genomic_DNA"/>
</dbReference>
<dbReference type="GO" id="GO:0048513">
    <property type="term" value="P:animal organ development"/>
    <property type="evidence" value="ECO:0007669"/>
    <property type="project" value="UniProtKB-ARBA"/>
</dbReference>
<keyword evidence="22" id="KW-1185">Reference proteome</keyword>
<dbReference type="InterPro" id="IPR032353">
    <property type="entry name" value="AZUL"/>
</dbReference>
<dbReference type="CDD" id="cd00078">
    <property type="entry name" value="HECTc"/>
    <property type="match status" value="1"/>
</dbReference>
<dbReference type="GO" id="GO:0008270">
    <property type="term" value="F:zinc ion binding"/>
    <property type="evidence" value="ECO:0007669"/>
    <property type="project" value="UniProtKB-KW"/>
</dbReference>
<dbReference type="GO" id="GO:0005737">
    <property type="term" value="C:cytoplasm"/>
    <property type="evidence" value="ECO:0007669"/>
    <property type="project" value="UniProtKB-SubCell"/>
</dbReference>
<dbReference type="InterPro" id="IPR042556">
    <property type="entry name" value="AZUL_sf"/>
</dbReference>
<comment type="caution">
    <text evidence="21">The sequence shown here is derived from an EMBL/GenBank/DDBJ whole genome shotgun (WGS) entry which is preliminary data.</text>
</comment>
<dbReference type="GO" id="GO:0080090">
    <property type="term" value="P:regulation of primary metabolic process"/>
    <property type="evidence" value="ECO:0007669"/>
    <property type="project" value="UniProtKB-ARBA"/>
</dbReference>
<dbReference type="InterPro" id="IPR044611">
    <property type="entry name" value="E3A/B/C-like"/>
</dbReference>
<dbReference type="GO" id="GO:0000502">
    <property type="term" value="C:proteasome complex"/>
    <property type="evidence" value="ECO:0007669"/>
    <property type="project" value="UniProtKB-KW"/>
</dbReference>
<evidence type="ECO:0000256" key="18">
    <source>
        <dbReference type="PROSITE-ProRule" id="PRU00104"/>
    </source>
</evidence>
<comment type="subcellular location">
    <subcellularLocation>
        <location evidence="3">Cytoplasm</location>
    </subcellularLocation>
    <subcellularLocation>
        <location evidence="2">Nucleus</location>
    </subcellularLocation>
</comment>
<dbReference type="PROSITE" id="PS50237">
    <property type="entry name" value="HECT"/>
    <property type="match status" value="1"/>
</dbReference>
<evidence type="ECO:0000256" key="2">
    <source>
        <dbReference type="ARBA" id="ARBA00004123"/>
    </source>
</evidence>
<feature type="compositionally biased region" description="Polar residues" evidence="19">
    <location>
        <begin position="314"/>
        <end position="326"/>
    </location>
</feature>
<dbReference type="Gene3D" id="6.10.130.10">
    <property type="entry name" value="Ubiquitin-protein ligase E3A, N-terminal zinc-binding domain (AZUL)"/>
    <property type="match status" value="1"/>
</dbReference>
<name>A0AA88Y715_PINIB</name>
<protein>
    <recommendedName>
        <fullName evidence="15">Ubiquitin-protein ligase E3A</fullName>
        <ecNumber evidence="4">2.3.2.26</ecNumber>
    </recommendedName>
    <alternativeName>
        <fullName evidence="17">HECT-type ubiquitin transferase E3A</fullName>
    </alternativeName>
    <alternativeName>
        <fullName evidence="16">Oncogenic protein-associated protein E6-AP</fullName>
    </alternativeName>
</protein>